<dbReference type="SUPFAM" id="SSF52141">
    <property type="entry name" value="Uracil-DNA glycosylase-like"/>
    <property type="match status" value="1"/>
</dbReference>
<keyword evidence="4" id="KW-0479">Metal-binding</keyword>
<keyword evidence="5" id="KW-0227">DNA damage</keyword>
<dbReference type="InterPro" id="IPR023875">
    <property type="entry name" value="DNA_repair_put"/>
</dbReference>
<feature type="domain" description="Uracil-DNA glycosylase-like" evidence="10">
    <location>
        <begin position="317"/>
        <end position="477"/>
    </location>
</feature>
<evidence type="ECO:0000256" key="5">
    <source>
        <dbReference type="ARBA" id="ARBA00022763"/>
    </source>
</evidence>
<comment type="similarity">
    <text evidence="1">Belongs to the uracil-DNA glycosylase (UDG) superfamily. Type 4 (UDGa) family.</text>
</comment>
<dbReference type="NCBIfam" id="TIGR00758">
    <property type="entry name" value="UDG_fam4"/>
    <property type="match status" value="1"/>
</dbReference>
<dbReference type="Proteomes" id="UP000317238">
    <property type="component" value="Unassembled WGS sequence"/>
</dbReference>
<gene>
    <name evidence="11" type="ORF">Pan14r_31340</name>
</gene>
<evidence type="ECO:0000313" key="12">
    <source>
        <dbReference type="Proteomes" id="UP000317238"/>
    </source>
</evidence>
<dbReference type="InterPro" id="IPR025404">
    <property type="entry name" value="DUF4130"/>
</dbReference>
<evidence type="ECO:0000313" key="11">
    <source>
        <dbReference type="EMBL" id="TWT70826.1"/>
    </source>
</evidence>
<comment type="caution">
    <text evidence="11">The sequence shown here is derived from an EMBL/GenBank/DDBJ whole genome shotgun (WGS) entry which is preliminary data.</text>
</comment>
<sequence length="489" mass="55516">MTASEELMSVGATHFDDWRNTARRLVTIGSHPSTVRWIDQRGDDASKQKDLFGNVAGPDVGRSLPASDAPDSLPSLRVPGKFIQWAKTIASHSDPGRWELLYRLLWRMTGGERHLLQIASDPDVRRAAQMHSAVRRDAHKTKAFVRFRKTIDDVGELFVAWHRPDHYSLDLTADFFARRFDVMRWTIMTPRQSVYWDNQTLHFGDGSPRSDAPDHDQLEELWKTYYAHIFNPARIKLDAMRAEMPKKHWPTMPETSLIDDMLRDAPQRVRQMVRHQEGGPTAKSFLPTSDRTLASLCNAALVCESCELHRDASRVVFGRGPADAKLVIVGEQPGDMEDRSGEPFVGPAGQLLRRTMADVGLDATQVYITNAVKHFKFKLQGKRRLHVKPSSREIAACRPWLEAELDAIRPAMILCLGATAASVIKGPNFRITRQRGEVDKCDHAKWAMATYHPSALLRVPDEHARARMMAMFTEDLRRTAEHHRILNQS</sequence>
<dbReference type="NCBIfam" id="TIGR03915">
    <property type="entry name" value="SAM_7_link_chp"/>
    <property type="match status" value="1"/>
</dbReference>
<dbReference type="Gene3D" id="3.40.470.10">
    <property type="entry name" value="Uracil-DNA glycosylase-like domain"/>
    <property type="match status" value="1"/>
</dbReference>
<evidence type="ECO:0000259" key="10">
    <source>
        <dbReference type="SMART" id="SM00986"/>
    </source>
</evidence>
<evidence type="ECO:0000256" key="3">
    <source>
        <dbReference type="ARBA" id="ARBA00022485"/>
    </source>
</evidence>
<evidence type="ECO:0000256" key="9">
    <source>
        <dbReference type="ARBA" id="ARBA00023204"/>
    </source>
</evidence>
<dbReference type="GO" id="GO:0097506">
    <property type="term" value="F:deaminated base DNA N-glycosylase activity"/>
    <property type="evidence" value="ECO:0007669"/>
    <property type="project" value="UniProtKB-ARBA"/>
</dbReference>
<keyword evidence="7" id="KW-0408">Iron</keyword>
<dbReference type="Pfam" id="PF03167">
    <property type="entry name" value="UDG"/>
    <property type="match status" value="1"/>
</dbReference>
<keyword evidence="3" id="KW-0004">4Fe-4S</keyword>
<evidence type="ECO:0000256" key="6">
    <source>
        <dbReference type="ARBA" id="ARBA00022801"/>
    </source>
</evidence>
<dbReference type="CDD" id="cd10030">
    <property type="entry name" value="UDG-F4_TTUDGA_SPO1dp_like"/>
    <property type="match status" value="1"/>
</dbReference>
<reference evidence="11 12" key="1">
    <citation type="submission" date="2019-02" db="EMBL/GenBank/DDBJ databases">
        <title>Deep-cultivation of Planctomycetes and their phenomic and genomic characterization uncovers novel biology.</title>
        <authorList>
            <person name="Wiegand S."/>
            <person name="Jogler M."/>
            <person name="Boedeker C."/>
            <person name="Pinto D."/>
            <person name="Vollmers J."/>
            <person name="Rivas-Marin E."/>
            <person name="Kohn T."/>
            <person name="Peeters S.H."/>
            <person name="Heuer A."/>
            <person name="Rast P."/>
            <person name="Oberbeckmann S."/>
            <person name="Bunk B."/>
            <person name="Jeske O."/>
            <person name="Meyerdierks A."/>
            <person name="Storesund J.E."/>
            <person name="Kallscheuer N."/>
            <person name="Luecker S."/>
            <person name="Lage O.M."/>
            <person name="Pohl T."/>
            <person name="Merkel B.J."/>
            <person name="Hornburger P."/>
            <person name="Mueller R.-W."/>
            <person name="Bruemmer F."/>
            <person name="Labrenz M."/>
            <person name="Spormann A.M."/>
            <person name="Op Den Camp H."/>
            <person name="Overmann J."/>
            <person name="Amann R."/>
            <person name="Jetten M.S.M."/>
            <person name="Mascher T."/>
            <person name="Medema M.H."/>
            <person name="Devos D.P."/>
            <person name="Kaster A.-K."/>
            <person name="Ovreas L."/>
            <person name="Rohde M."/>
            <person name="Galperin M.Y."/>
            <person name="Jogler C."/>
        </authorList>
    </citation>
    <scope>NUCLEOTIDE SEQUENCE [LARGE SCALE GENOMIC DNA]</scope>
    <source>
        <strain evidence="11 12">Pan14r</strain>
    </source>
</reference>
<dbReference type="AlphaFoldDB" id="A0A5C5Y527"/>
<evidence type="ECO:0000256" key="1">
    <source>
        <dbReference type="ARBA" id="ARBA00006521"/>
    </source>
</evidence>
<dbReference type="InterPro" id="IPR051536">
    <property type="entry name" value="UDG_Type-4/5"/>
</dbReference>
<evidence type="ECO:0000256" key="8">
    <source>
        <dbReference type="ARBA" id="ARBA00023014"/>
    </source>
</evidence>
<protein>
    <recommendedName>
        <fullName evidence="2">Type-4 uracil-DNA glycosylase</fullName>
    </recommendedName>
</protein>
<dbReference type="SMART" id="SM00986">
    <property type="entry name" value="UDG"/>
    <property type="match status" value="1"/>
</dbReference>
<organism evidence="11 12">
    <name type="scientific">Crateriforma conspicua</name>
    <dbReference type="NCBI Taxonomy" id="2527996"/>
    <lineage>
        <taxon>Bacteria</taxon>
        <taxon>Pseudomonadati</taxon>
        <taxon>Planctomycetota</taxon>
        <taxon>Planctomycetia</taxon>
        <taxon>Planctomycetales</taxon>
        <taxon>Planctomycetaceae</taxon>
        <taxon>Crateriforma</taxon>
    </lineage>
</organism>
<name>A0A5C5Y527_9PLAN</name>
<keyword evidence="8" id="KW-0411">Iron-sulfur</keyword>
<proteinExistence type="inferred from homology"/>
<dbReference type="PANTHER" id="PTHR33693:SF9">
    <property type="entry name" value="TYPE-4 URACIL-DNA GLYCOSYLASE"/>
    <property type="match status" value="1"/>
</dbReference>
<dbReference type="PANTHER" id="PTHR33693">
    <property type="entry name" value="TYPE-5 URACIL-DNA GLYCOSYLASE"/>
    <property type="match status" value="1"/>
</dbReference>
<keyword evidence="12" id="KW-1185">Reference proteome</keyword>
<dbReference type="GO" id="GO:0046872">
    <property type="term" value="F:metal ion binding"/>
    <property type="evidence" value="ECO:0007669"/>
    <property type="project" value="UniProtKB-KW"/>
</dbReference>
<keyword evidence="6" id="KW-0378">Hydrolase</keyword>
<dbReference type="OrthoDB" id="5290748at2"/>
<dbReference type="EMBL" id="SJPL01000001">
    <property type="protein sequence ID" value="TWT70826.1"/>
    <property type="molecule type" value="Genomic_DNA"/>
</dbReference>
<dbReference type="GO" id="GO:0051539">
    <property type="term" value="F:4 iron, 4 sulfur cluster binding"/>
    <property type="evidence" value="ECO:0007669"/>
    <property type="project" value="UniProtKB-KW"/>
</dbReference>
<evidence type="ECO:0000256" key="7">
    <source>
        <dbReference type="ARBA" id="ARBA00023004"/>
    </source>
</evidence>
<dbReference type="GO" id="GO:0006281">
    <property type="term" value="P:DNA repair"/>
    <property type="evidence" value="ECO:0007669"/>
    <property type="project" value="UniProtKB-KW"/>
</dbReference>
<dbReference type="InterPro" id="IPR005122">
    <property type="entry name" value="Uracil-DNA_glycosylase-like"/>
</dbReference>
<dbReference type="InterPro" id="IPR005273">
    <property type="entry name" value="Ura-DNA_glyco_family4"/>
</dbReference>
<dbReference type="SMART" id="SM00987">
    <property type="entry name" value="UreE_C"/>
    <property type="match status" value="1"/>
</dbReference>
<dbReference type="NCBIfam" id="TIGR03914">
    <property type="entry name" value="UDG_fam_dom"/>
    <property type="match status" value="1"/>
</dbReference>
<dbReference type="RefSeq" id="WP_145302696.1">
    <property type="nucleotide sequence ID" value="NZ_CP036319.1"/>
</dbReference>
<dbReference type="InterPro" id="IPR036895">
    <property type="entry name" value="Uracil-DNA_glycosylase-like_sf"/>
</dbReference>
<dbReference type="Pfam" id="PF13566">
    <property type="entry name" value="DUF4130"/>
    <property type="match status" value="1"/>
</dbReference>
<keyword evidence="9" id="KW-0234">DNA repair</keyword>
<evidence type="ECO:0000256" key="4">
    <source>
        <dbReference type="ARBA" id="ARBA00022723"/>
    </source>
</evidence>
<accession>A0A5C5Y527</accession>
<evidence type="ECO:0000256" key="2">
    <source>
        <dbReference type="ARBA" id="ARBA00019403"/>
    </source>
</evidence>